<feature type="domain" description="2EXR" evidence="2">
    <location>
        <begin position="30"/>
        <end position="135"/>
    </location>
</feature>
<evidence type="ECO:0000313" key="3">
    <source>
        <dbReference type="EMBL" id="KAK8078987.1"/>
    </source>
</evidence>
<evidence type="ECO:0000259" key="2">
    <source>
        <dbReference type="Pfam" id="PF20150"/>
    </source>
</evidence>
<dbReference type="EMBL" id="JAQQWL010000003">
    <property type="protein sequence ID" value="KAK8078987.1"/>
    <property type="molecule type" value="Genomic_DNA"/>
</dbReference>
<sequence length="307" mass="34296">MQPVIAETPRPRREPSGNSAAMETTGSQSFPQFSMLPLEIRDEIWDEVILAAYEGRAVVLNGDTAPRPPTNSREAAMPARLQRLRTQTVRVGRHLLPSPCFTATRESRAAALRLYPLELPVYGALPWHPALGGVPGQRAMLLDPNSGEPVPREARQRGCIHISLERDLIVMHNDWLVPLRNVDHWGPRIPFLYRRFPALAGPLDPAQAAEIRQVMIAHWRLRVPAAADPAFFSTVAATCADPLVDGLFGGARTRVDLYVKDREYHLWQYQESRGALATELLERFPGQSLRTPPLHPPPEDESEDADL</sequence>
<accession>A0ABR1W6D7</accession>
<dbReference type="Pfam" id="PF20150">
    <property type="entry name" value="2EXR"/>
    <property type="match status" value="1"/>
</dbReference>
<comment type="caution">
    <text evidence="3">The sequence shown here is derived from an EMBL/GenBank/DDBJ whole genome shotgun (WGS) entry which is preliminary data.</text>
</comment>
<dbReference type="Proteomes" id="UP001480595">
    <property type="component" value="Unassembled WGS sequence"/>
</dbReference>
<name>A0ABR1W6D7_9PEZI</name>
<dbReference type="RefSeq" id="XP_066720058.1">
    <property type="nucleotide sequence ID" value="XM_066854203.1"/>
</dbReference>
<proteinExistence type="predicted"/>
<organism evidence="3 4">
    <name type="scientific">Apiospora phragmitis</name>
    <dbReference type="NCBI Taxonomy" id="2905665"/>
    <lineage>
        <taxon>Eukaryota</taxon>
        <taxon>Fungi</taxon>
        <taxon>Dikarya</taxon>
        <taxon>Ascomycota</taxon>
        <taxon>Pezizomycotina</taxon>
        <taxon>Sordariomycetes</taxon>
        <taxon>Xylariomycetidae</taxon>
        <taxon>Amphisphaeriales</taxon>
        <taxon>Apiosporaceae</taxon>
        <taxon>Apiospora</taxon>
    </lineage>
</organism>
<evidence type="ECO:0000313" key="4">
    <source>
        <dbReference type="Proteomes" id="UP001480595"/>
    </source>
</evidence>
<protein>
    <recommendedName>
        <fullName evidence="2">2EXR domain-containing protein</fullName>
    </recommendedName>
</protein>
<reference evidence="3 4" key="1">
    <citation type="submission" date="2023-01" db="EMBL/GenBank/DDBJ databases">
        <title>Analysis of 21 Apiospora genomes using comparative genomics revels a genus with tremendous synthesis potential of carbohydrate active enzymes and secondary metabolites.</title>
        <authorList>
            <person name="Sorensen T."/>
        </authorList>
    </citation>
    <scope>NUCLEOTIDE SEQUENCE [LARGE SCALE GENOMIC DNA]</scope>
    <source>
        <strain evidence="3 4">CBS 135458</strain>
    </source>
</reference>
<dbReference type="GeneID" id="92087266"/>
<feature type="region of interest" description="Disordered" evidence="1">
    <location>
        <begin position="1"/>
        <end position="28"/>
    </location>
</feature>
<feature type="compositionally biased region" description="Polar residues" evidence="1">
    <location>
        <begin position="16"/>
        <end position="28"/>
    </location>
</feature>
<gene>
    <name evidence="3" type="ORF">PG994_002794</name>
</gene>
<feature type="region of interest" description="Disordered" evidence="1">
    <location>
        <begin position="287"/>
        <end position="307"/>
    </location>
</feature>
<dbReference type="InterPro" id="IPR045518">
    <property type="entry name" value="2EXR"/>
</dbReference>
<keyword evidence="4" id="KW-1185">Reference proteome</keyword>
<evidence type="ECO:0000256" key="1">
    <source>
        <dbReference type="SAM" id="MobiDB-lite"/>
    </source>
</evidence>